<evidence type="ECO:0000256" key="1">
    <source>
        <dbReference type="ARBA" id="ARBA00001946"/>
    </source>
</evidence>
<gene>
    <name evidence="5" type="ORF">VCB98_02225</name>
</gene>
<dbReference type="CDD" id="cd18873">
    <property type="entry name" value="NUDIX_NadM_like"/>
    <property type="match status" value="1"/>
</dbReference>
<evidence type="ECO:0000313" key="5">
    <source>
        <dbReference type="EMBL" id="MEA5444631.1"/>
    </source>
</evidence>
<dbReference type="RefSeq" id="WP_346050041.1">
    <property type="nucleotide sequence ID" value="NZ_JAYGII010000003.1"/>
</dbReference>
<dbReference type="Pfam" id="PF00293">
    <property type="entry name" value="NUDIX"/>
    <property type="match status" value="1"/>
</dbReference>
<dbReference type="InterPro" id="IPR020476">
    <property type="entry name" value="Nudix_hydrolase"/>
</dbReference>
<dbReference type="GO" id="GO:0016787">
    <property type="term" value="F:hydrolase activity"/>
    <property type="evidence" value="ECO:0007669"/>
    <property type="project" value="UniProtKB-KW"/>
</dbReference>
<comment type="cofactor">
    <cofactor evidence="1">
        <name>Mg(2+)</name>
        <dbReference type="ChEBI" id="CHEBI:18420"/>
    </cofactor>
</comment>
<evidence type="ECO:0000256" key="3">
    <source>
        <dbReference type="RuleBase" id="RU003476"/>
    </source>
</evidence>
<dbReference type="Proteomes" id="UP001302316">
    <property type="component" value="Unassembled WGS sequence"/>
</dbReference>
<dbReference type="PANTHER" id="PTHR43736">
    <property type="entry name" value="ADP-RIBOSE PYROPHOSPHATASE"/>
    <property type="match status" value="1"/>
</dbReference>
<protein>
    <submittedName>
        <fullName evidence="5">NUDIX hydrolase</fullName>
    </submittedName>
</protein>
<dbReference type="PANTHER" id="PTHR43736:SF1">
    <property type="entry name" value="DIHYDRONEOPTERIN TRIPHOSPHATE DIPHOSPHATASE"/>
    <property type="match status" value="1"/>
</dbReference>
<dbReference type="PRINTS" id="PR00502">
    <property type="entry name" value="NUDIXFAMILY"/>
</dbReference>
<proteinExistence type="inferred from homology"/>
<comment type="similarity">
    <text evidence="3">Belongs to the Nudix hydrolase family.</text>
</comment>
<keyword evidence="2 3" id="KW-0378">Hydrolase</keyword>
<dbReference type="EMBL" id="JAYGII010000003">
    <property type="protein sequence ID" value="MEA5444631.1"/>
    <property type="molecule type" value="Genomic_DNA"/>
</dbReference>
<sequence length="151" mass="16727">MPRPETPLLTVDVVIEKPDRNDGSIVLIERHHEPLGWALPGGFVDIGETVERAAMREAWEETGLEVRLVTLLGVYSDPRRDPRGHNVSVVYVGRAVGTPRAGDDARAIKLADPAKPPPLAFDHGLILHDYLRWRDKGECAPVRPLPVPEKP</sequence>
<reference evidence="5 6" key="1">
    <citation type="submission" date="2023-12" db="EMBL/GenBank/DDBJ databases">
        <title>Whole-genome sequencing of halo(alkali)philic microorganisms from hypersaline lakes.</title>
        <authorList>
            <person name="Sorokin D.Y."/>
            <person name="Merkel A.Y."/>
            <person name="Messina E."/>
            <person name="Yakimov M."/>
        </authorList>
    </citation>
    <scope>NUCLEOTIDE SEQUENCE [LARGE SCALE GENOMIC DNA]</scope>
    <source>
        <strain evidence="5 6">AB-CW1</strain>
    </source>
</reference>
<dbReference type="InterPro" id="IPR000086">
    <property type="entry name" value="NUDIX_hydrolase_dom"/>
</dbReference>
<name>A0AAP6JCW4_9GAMM</name>
<dbReference type="InterPro" id="IPR020084">
    <property type="entry name" value="NUDIX_hydrolase_CS"/>
</dbReference>
<accession>A0AAP6JCW4</accession>
<evidence type="ECO:0000256" key="2">
    <source>
        <dbReference type="ARBA" id="ARBA00022801"/>
    </source>
</evidence>
<organism evidence="5 6">
    <name type="scientific">Natronospira elongata</name>
    <dbReference type="NCBI Taxonomy" id="3110268"/>
    <lineage>
        <taxon>Bacteria</taxon>
        <taxon>Pseudomonadati</taxon>
        <taxon>Pseudomonadota</taxon>
        <taxon>Gammaproteobacteria</taxon>
        <taxon>Natronospirales</taxon>
        <taxon>Natronospiraceae</taxon>
        <taxon>Natronospira</taxon>
    </lineage>
</organism>
<dbReference type="PROSITE" id="PS00893">
    <property type="entry name" value="NUDIX_BOX"/>
    <property type="match status" value="1"/>
</dbReference>
<evidence type="ECO:0000313" key="6">
    <source>
        <dbReference type="Proteomes" id="UP001302316"/>
    </source>
</evidence>
<dbReference type="Gene3D" id="3.90.79.10">
    <property type="entry name" value="Nucleoside Triphosphate Pyrophosphohydrolase"/>
    <property type="match status" value="1"/>
</dbReference>
<comment type="caution">
    <text evidence="5">The sequence shown here is derived from an EMBL/GenBank/DDBJ whole genome shotgun (WGS) entry which is preliminary data.</text>
</comment>
<feature type="domain" description="Nudix hydrolase" evidence="4">
    <location>
        <begin position="6"/>
        <end position="135"/>
    </location>
</feature>
<dbReference type="PROSITE" id="PS51462">
    <property type="entry name" value="NUDIX"/>
    <property type="match status" value="1"/>
</dbReference>
<dbReference type="InterPro" id="IPR015797">
    <property type="entry name" value="NUDIX_hydrolase-like_dom_sf"/>
</dbReference>
<evidence type="ECO:0000259" key="4">
    <source>
        <dbReference type="PROSITE" id="PS51462"/>
    </source>
</evidence>
<dbReference type="SUPFAM" id="SSF55811">
    <property type="entry name" value="Nudix"/>
    <property type="match status" value="1"/>
</dbReference>
<keyword evidence="6" id="KW-1185">Reference proteome</keyword>
<dbReference type="AlphaFoldDB" id="A0AAP6JCW4"/>